<dbReference type="Proteomes" id="UP000182379">
    <property type="component" value="Unassembled WGS sequence"/>
</dbReference>
<evidence type="ECO:0000259" key="5">
    <source>
        <dbReference type="PROSITE" id="PS50931"/>
    </source>
</evidence>
<organism evidence="6 7">
    <name type="scientific">Acidaminococcus fermentans</name>
    <dbReference type="NCBI Taxonomy" id="905"/>
    <lineage>
        <taxon>Bacteria</taxon>
        <taxon>Bacillati</taxon>
        <taxon>Bacillota</taxon>
        <taxon>Negativicutes</taxon>
        <taxon>Acidaminococcales</taxon>
        <taxon>Acidaminococcaceae</taxon>
        <taxon>Acidaminococcus</taxon>
    </lineage>
</organism>
<dbReference type="EMBL" id="FNOP01000002">
    <property type="protein sequence ID" value="SDW52199.1"/>
    <property type="molecule type" value="Genomic_DNA"/>
</dbReference>
<dbReference type="InterPro" id="IPR036388">
    <property type="entry name" value="WH-like_DNA-bd_sf"/>
</dbReference>
<keyword evidence="3 6" id="KW-0238">DNA-binding</keyword>
<dbReference type="GO" id="GO:0003677">
    <property type="term" value="F:DNA binding"/>
    <property type="evidence" value="ECO:0007669"/>
    <property type="project" value="UniProtKB-KW"/>
</dbReference>
<feature type="domain" description="HTH lysR-type" evidence="5">
    <location>
        <begin position="1"/>
        <end position="58"/>
    </location>
</feature>
<dbReference type="Pfam" id="PF00126">
    <property type="entry name" value="HTH_1"/>
    <property type="match status" value="1"/>
</dbReference>
<dbReference type="InterPro" id="IPR005119">
    <property type="entry name" value="LysR_subst-bd"/>
</dbReference>
<dbReference type="InterPro" id="IPR000847">
    <property type="entry name" value="LysR_HTH_N"/>
</dbReference>
<dbReference type="Pfam" id="PF03466">
    <property type="entry name" value="LysR_substrate"/>
    <property type="match status" value="1"/>
</dbReference>
<dbReference type="Gene3D" id="3.40.190.290">
    <property type="match status" value="1"/>
</dbReference>
<dbReference type="PANTHER" id="PTHR30346">
    <property type="entry name" value="TRANSCRIPTIONAL DUAL REGULATOR HCAR-RELATED"/>
    <property type="match status" value="1"/>
</dbReference>
<dbReference type="AlphaFoldDB" id="A0A1H2U9D4"/>
<dbReference type="Gene3D" id="1.10.10.10">
    <property type="entry name" value="Winged helix-like DNA-binding domain superfamily/Winged helix DNA-binding domain"/>
    <property type="match status" value="1"/>
</dbReference>
<reference evidence="6 7" key="1">
    <citation type="submission" date="2016-10" db="EMBL/GenBank/DDBJ databases">
        <authorList>
            <person name="Varghese N."/>
            <person name="Submissions S."/>
        </authorList>
    </citation>
    <scope>NUCLEOTIDE SEQUENCE [LARGE SCALE GENOMIC DNA]</scope>
    <source>
        <strain evidence="6 7">WCC6</strain>
    </source>
</reference>
<evidence type="ECO:0000256" key="1">
    <source>
        <dbReference type="ARBA" id="ARBA00009437"/>
    </source>
</evidence>
<dbReference type="CDD" id="cd05466">
    <property type="entry name" value="PBP2_LTTR_substrate"/>
    <property type="match status" value="1"/>
</dbReference>
<accession>A0A1H2U9D4</accession>
<comment type="similarity">
    <text evidence="1">Belongs to the LysR transcriptional regulatory family.</text>
</comment>
<gene>
    <name evidence="6" type="ORF">SAMN05216495_102131</name>
</gene>
<dbReference type="GO" id="GO:0032993">
    <property type="term" value="C:protein-DNA complex"/>
    <property type="evidence" value="ECO:0007669"/>
    <property type="project" value="TreeGrafter"/>
</dbReference>
<evidence type="ECO:0000256" key="3">
    <source>
        <dbReference type="ARBA" id="ARBA00023125"/>
    </source>
</evidence>
<evidence type="ECO:0000256" key="2">
    <source>
        <dbReference type="ARBA" id="ARBA00023015"/>
    </source>
</evidence>
<dbReference type="GO" id="GO:0003700">
    <property type="term" value="F:DNA-binding transcription factor activity"/>
    <property type="evidence" value="ECO:0007669"/>
    <property type="project" value="InterPro"/>
</dbReference>
<sequence>MDTRAIRCFQQVYEKKSIHQAARGLFLTPQGVSRIIGALEGELGARLFVRTPRGMEPTLEGRYFYEHSRPFTAQLLNLQLGIQEMKRQQQGLRVGLACGVLHVISVERLQETAARYPEFHLEWVEDFNENILKLLQEGTLSCGFCVGPGAPDGFFRQELFRAPVCAILYPGHPLYGAESLSVEDLKEEPLLCLNEHFSIYHNLAERCGDFGFTPHFAVKTMESSLIRRFCREGRGVGIDAAIHPVEPPLRQIPLREAAPWQVALVCPQGREKEPLLQAILGSFACEG</sequence>
<dbReference type="SUPFAM" id="SSF46785">
    <property type="entry name" value="Winged helix' DNA-binding domain"/>
    <property type="match status" value="1"/>
</dbReference>
<keyword evidence="4" id="KW-0804">Transcription</keyword>
<dbReference type="RefSeq" id="WP_074704453.1">
    <property type="nucleotide sequence ID" value="NZ_FNOP01000002.1"/>
</dbReference>
<comment type="caution">
    <text evidence="6">The sequence shown here is derived from an EMBL/GenBank/DDBJ whole genome shotgun (WGS) entry which is preliminary data.</text>
</comment>
<proteinExistence type="inferred from homology"/>
<dbReference type="PANTHER" id="PTHR30346:SF28">
    <property type="entry name" value="HTH-TYPE TRANSCRIPTIONAL REGULATOR CYNR"/>
    <property type="match status" value="1"/>
</dbReference>
<dbReference type="PROSITE" id="PS50931">
    <property type="entry name" value="HTH_LYSR"/>
    <property type="match status" value="1"/>
</dbReference>
<name>A0A1H2U9D4_ACIFE</name>
<protein>
    <submittedName>
        <fullName evidence="6">DNA-binding transcriptional regulator, LysR family</fullName>
    </submittedName>
</protein>
<evidence type="ECO:0000313" key="6">
    <source>
        <dbReference type="EMBL" id="SDW52199.1"/>
    </source>
</evidence>
<evidence type="ECO:0000256" key="4">
    <source>
        <dbReference type="ARBA" id="ARBA00023163"/>
    </source>
</evidence>
<dbReference type="InterPro" id="IPR036390">
    <property type="entry name" value="WH_DNA-bd_sf"/>
</dbReference>
<dbReference type="SUPFAM" id="SSF53850">
    <property type="entry name" value="Periplasmic binding protein-like II"/>
    <property type="match status" value="1"/>
</dbReference>
<keyword evidence="2" id="KW-0805">Transcription regulation</keyword>
<evidence type="ECO:0000313" key="7">
    <source>
        <dbReference type="Proteomes" id="UP000182379"/>
    </source>
</evidence>